<dbReference type="Pfam" id="PF16571">
    <property type="entry name" value="FBP_C"/>
    <property type="match status" value="1"/>
</dbReference>
<proteinExistence type="predicted"/>
<feature type="domain" description="Elongation factor G-binding protein C-terminal treble-clef zinc-finger" evidence="1">
    <location>
        <begin position="8"/>
        <end position="162"/>
    </location>
</feature>
<protein>
    <submittedName>
        <fullName evidence="2">FBP domain-containing protein</fullName>
    </submittedName>
</protein>
<gene>
    <name evidence="2" type="ORF">OG469_08785</name>
</gene>
<dbReference type="Proteomes" id="UP001432014">
    <property type="component" value="Chromosome"/>
</dbReference>
<name>A0ABZ1W439_9ACTN</name>
<dbReference type="EMBL" id="CP108482">
    <property type="protein sequence ID" value="WUS55595.1"/>
    <property type="molecule type" value="Genomic_DNA"/>
</dbReference>
<accession>A0ABZ1W439</accession>
<keyword evidence="3" id="KW-1185">Reference proteome</keyword>
<dbReference type="InterPro" id="IPR032330">
    <property type="entry name" value="EF-G-binding_C"/>
</dbReference>
<evidence type="ECO:0000259" key="1">
    <source>
        <dbReference type="Pfam" id="PF16571"/>
    </source>
</evidence>
<sequence>MNPLDETEIRTSFVNCSKGEARRLNLPKGLAELPWDALDFLGWRDPGAPDRSYLVAERDGRPVGVTLRVPNVRRSLTRTNVCSFCISTHAGSGVSLLTARRAGAAGRQGNSVGTYMCADLACSLYLRGLKRSALVSRPEESLTLEEQIARTVTNVDRFLDQVLDAGVPV</sequence>
<dbReference type="RefSeq" id="WP_329499754.1">
    <property type="nucleotide sequence ID" value="NZ_CP108460.1"/>
</dbReference>
<evidence type="ECO:0000313" key="2">
    <source>
        <dbReference type="EMBL" id="WUS55595.1"/>
    </source>
</evidence>
<organism evidence="2 3">
    <name type="scientific">Kitasatospora herbaricolor</name>
    <dbReference type="NCBI Taxonomy" id="68217"/>
    <lineage>
        <taxon>Bacteria</taxon>
        <taxon>Bacillati</taxon>
        <taxon>Actinomycetota</taxon>
        <taxon>Actinomycetes</taxon>
        <taxon>Kitasatosporales</taxon>
        <taxon>Streptomycetaceae</taxon>
        <taxon>Kitasatospora</taxon>
    </lineage>
</organism>
<reference evidence="2 3" key="1">
    <citation type="submission" date="2022-10" db="EMBL/GenBank/DDBJ databases">
        <title>The complete genomes of actinobacterial strains from the NBC collection.</title>
        <authorList>
            <person name="Joergensen T.S."/>
            <person name="Alvarez Arevalo M."/>
            <person name="Sterndorff E.B."/>
            <person name="Faurdal D."/>
            <person name="Vuksanovic O."/>
            <person name="Mourched A.-S."/>
            <person name="Charusanti P."/>
            <person name="Shaw S."/>
            <person name="Blin K."/>
            <person name="Weber T."/>
        </authorList>
    </citation>
    <scope>NUCLEOTIDE SEQUENCE [LARGE SCALE GENOMIC DNA]</scope>
    <source>
        <strain evidence="2 3">NBC_01247</strain>
    </source>
</reference>
<evidence type="ECO:0000313" key="3">
    <source>
        <dbReference type="Proteomes" id="UP001432014"/>
    </source>
</evidence>